<evidence type="ECO:0000256" key="1">
    <source>
        <dbReference type="SAM" id="MobiDB-lite"/>
    </source>
</evidence>
<evidence type="ECO:0000313" key="2">
    <source>
        <dbReference type="EMBL" id="GFO23677.1"/>
    </source>
</evidence>
<dbReference type="AlphaFoldDB" id="A0AAV4BX24"/>
<accession>A0AAV4BX24</accession>
<protein>
    <submittedName>
        <fullName evidence="2">Uncharacterized protein</fullName>
    </submittedName>
</protein>
<organism evidence="2 3">
    <name type="scientific">Plakobranchus ocellatus</name>
    <dbReference type="NCBI Taxonomy" id="259542"/>
    <lineage>
        <taxon>Eukaryota</taxon>
        <taxon>Metazoa</taxon>
        <taxon>Spiralia</taxon>
        <taxon>Lophotrochozoa</taxon>
        <taxon>Mollusca</taxon>
        <taxon>Gastropoda</taxon>
        <taxon>Heterobranchia</taxon>
        <taxon>Euthyneura</taxon>
        <taxon>Panpulmonata</taxon>
        <taxon>Sacoglossa</taxon>
        <taxon>Placobranchoidea</taxon>
        <taxon>Plakobranchidae</taxon>
        <taxon>Plakobranchus</taxon>
    </lineage>
</organism>
<name>A0AAV4BX24_9GAST</name>
<feature type="compositionally biased region" description="Low complexity" evidence="1">
    <location>
        <begin position="61"/>
        <end position="72"/>
    </location>
</feature>
<reference evidence="2 3" key="1">
    <citation type="journal article" date="2021" name="Elife">
        <title>Chloroplast acquisition without the gene transfer in kleptoplastic sea slugs, Plakobranchus ocellatus.</title>
        <authorList>
            <person name="Maeda T."/>
            <person name="Takahashi S."/>
            <person name="Yoshida T."/>
            <person name="Shimamura S."/>
            <person name="Takaki Y."/>
            <person name="Nagai Y."/>
            <person name="Toyoda A."/>
            <person name="Suzuki Y."/>
            <person name="Arimoto A."/>
            <person name="Ishii H."/>
            <person name="Satoh N."/>
            <person name="Nishiyama T."/>
            <person name="Hasebe M."/>
            <person name="Maruyama T."/>
            <person name="Minagawa J."/>
            <person name="Obokata J."/>
            <person name="Shigenobu S."/>
        </authorList>
    </citation>
    <scope>NUCLEOTIDE SEQUENCE [LARGE SCALE GENOMIC DNA]</scope>
</reference>
<dbReference type="EMBL" id="BLXT01005511">
    <property type="protein sequence ID" value="GFO23677.1"/>
    <property type="molecule type" value="Genomic_DNA"/>
</dbReference>
<proteinExistence type="predicted"/>
<keyword evidence="3" id="KW-1185">Reference proteome</keyword>
<gene>
    <name evidence="2" type="ORF">PoB_005018200</name>
</gene>
<feature type="region of interest" description="Disordered" evidence="1">
    <location>
        <begin position="49"/>
        <end position="77"/>
    </location>
</feature>
<sequence length="93" mass="10728">MHKLPSFFKCPLSDLTSRGRYCYLNLGPVARKNDSHARQTLESDWRPPETLESLWREPRPRQSYSSQSGGRQTDSKAVLAAARQIPECIWRPL</sequence>
<evidence type="ECO:0000313" key="3">
    <source>
        <dbReference type="Proteomes" id="UP000735302"/>
    </source>
</evidence>
<feature type="compositionally biased region" description="Basic and acidic residues" evidence="1">
    <location>
        <begin position="49"/>
        <end position="60"/>
    </location>
</feature>
<comment type="caution">
    <text evidence="2">The sequence shown here is derived from an EMBL/GenBank/DDBJ whole genome shotgun (WGS) entry which is preliminary data.</text>
</comment>
<dbReference type="Proteomes" id="UP000735302">
    <property type="component" value="Unassembled WGS sequence"/>
</dbReference>